<evidence type="ECO:0000313" key="3">
    <source>
        <dbReference type="Proteomes" id="UP000282926"/>
    </source>
</evidence>
<reference evidence="2 3" key="1">
    <citation type="submission" date="2019-01" db="EMBL/GenBank/DDBJ databases">
        <title>Lujinxingia litoralis gen. nov., sp. nov. and Lujinxingia sediminis gen. nov., sp. nov., new members in the order Bradymonadales, isolated from coastal sediment.</title>
        <authorList>
            <person name="Li C.-M."/>
        </authorList>
    </citation>
    <scope>NUCLEOTIDE SEQUENCE [LARGE SCALE GENOMIC DNA]</scope>
    <source>
        <strain evidence="2 3">SEH01</strain>
    </source>
</reference>
<protein>
    <submittedName>
        <fullName evidence="2">Uncharacterized protein</fullName>
    </submittedName>
</protein>
<keyword evidence="1" id="KW-1133">Transmembrane helix</keyword>
<proteinExistence type="predicted"/>
<gene>
    <name evidence="2" type="ORF">EA187_16340</name>
</gene>
<comment type="caution">
    <text evidence="2">The sequence shown here is derived from an EMBL/GenBank/DDBJ whole genome shotgun (WGS) entry which is preliminary data.</text>
</comment>
<evidence type="ECO:0000256" key="1">
    <source>
        <dbReference type="SAM" id="Phobius"/>
    </source>
</evidence>
<organism evidence="2 3">
    <name type="scientific">Lujinxingia sediminis</name>
    <dbReference type="NCBI Taxonomy" id="2480984"/>
    <lineage>
        <taxon>Bacteria</taxon>
        <taxon>Deltaproteobacteria</taxon>
        <taxon>Bradymonadales</taxon>
        <taxon>Lujinxingiaceae</taxon>
        <taxon>Lujinxingia</taxon>
    </lineage>
</organism>
<keyword evidence="1" id="KW-0472">Membrane</keyword>
<dbReference type="EMBL" id="SADD01000012">
    <property type="protein sequence ID" value="RVU42445.1"/>
    <property type="molecule type" value="Genomic_DNA"/>
</dbReference>
<accession>A0ABY0CQT2</accession>
<evidence type="ECO:0000313" key="2">
    <source>
        <dbReference type="EMBL" id="RVU42445.1"/>
    </source>
</evidence>
<dbReference type="Proteomes" id="UP000282926">
    <property type="component" value="Unassembled WGS sequence"/>
</dbReference>
<keyword evidence="3" id="KW-1185">Reference proteome</keyword>
<sequence>MLRNFLLNAWSHAPARAVMLCFGGLLGGLALSTLWNAGEFSSWSFGLSTTFALVWGDWFLRRDQHNVDPAAVFASFVTTGYVAFWILRTFFMGPQAGPFADELWTVPNMLANGAFGLFTFLALGSVGGLTYRAARATWHIAPTQRGMRAIAMVVPVLFFLRLFESIARTMSF</sequence>
<dbReference type="RefSeq" id="WP_115607149.1">
    <property type="nucleotide sequence ID" value="NZ_SADD01000012.1"/>
</dbReference>
<name>A0ABY0CQT2_9DELT</name>
<keyword evidence="1" id="KW-0812">Transmembrane</keyword>
<feature type="transmembrane region" description="Helical" evidence="1">
    <location>
        <begin position="17"/>
        <end position="37"/>
    </location>
</feature>
<feature type="transmembrane region" description="Helical" evidence="1">
    <location>
        <begin position="146"/>
        <end position="163"/>
    </location>
</feature>
<feature type="transmembrane region" description="Helical" evidence="1">
    <location>
        <begin position="43"/>
        <end position="60"/>
    </location>
</feature>
<feature type="transmembrane region" description="Helical" evidence="1">
    <location>
        <begin position="72"/>
        <end position="91"/>
    </location>
</feature>
<feature type="transmembrane region" description="Helical" evidence="1">
    <location>
        <begin position="111"/>
        <end position="134"/>
    </location>
</feature>